<feature type="signal peptide" evidence="1">
    <location>
        <begin position="1"/>
        <end position="22"/>
    </location>
</feature>
<dbReference type="EMBL" id="JWSY01000019">
    <property type="protein sequence ID" value="KIC56826.1"/>
    <property type="molecule type" value="Genomic_DNA"/>
</dbReference>
<reference evidence="2 3" key="1">
    <citation type="submission" date="2014-12" db="EMBL/GenBank/DDBJ databases">
        <title>Genome sequencing of Brevundimonas nasdae TPW30.</title>
        <authorList>
            <person name="Tan P.W."/>
            <person name="Chan K.-G."/>
        </authorList>
    </citation>
    <scope>NUCLEOTIDE SEQUENCE [LARGE SCALE GENOMIC DNA]</scope>
    <source>
        <strain evidence="2 3">TPW30</strain>
    </source>
</reference>
<evidence type="ECO:0008006" key="4">
    <source>
        <dbReference type="Google" id="ProtNLM"/>
    </source>
</evidence>
<dbReference type="AlphaFoldDB" id="A0A0B4CR33"/>
<evidence type="ECO:0000256" key="1">
    <source>
        <dbReference type="SAM" id="SignalP"/>
    </source>
</evidence>
<evidence type="ECO:0000313" key="2">
    <source>
        <dbReference type="EMBL" id="KIC56826.1"/>
    </source>
</evidence>
<organism evidence="2 3">
    <name type="scientific">Brevundimonas nasdae</name>
    <dbReference type="NCBI Taxonomy" id="172043"/>
    <lineage>
        <taxon>Bacteria</taxon>
        <taxon>Pseudomonadati</taxon>
        <taxon>Pseudomonadota</taxon>
        <taxon>Alphaproteobacteria</taxon>
        <taxon>Caulobacterales</taxon>
        <taxon>Caulobacteraceae</taxon>
        <taxon>Brevundimonas</taxon>
    </lineage>
</organism>
<accession>A0A0B4CR33</accession>
<name>A0A0B4CR33_9CAUL</name>
<dbReference type="STRING" id="172043.RM53_10680"/>
<dbReference type="GeneID" id="34014685"/>
<evidence type="ECO:0000313" key="3">
    <source>
        <dbReference type="Proteomes" id="UP000031166"/>
    </source>
</evidence>
<protein>
    <recommendedName>
        <fullName evidence="4">Lipoprotein</fullName>
    </recommendedName>
</protein>
<dbReference type="RefSeq" id="WP_017505409.1">
    <property type="nucleotide sequence ID" value="NZ_CP119180.1"/>
</dbReference>
<dbReference type="Pfam" id="PF12100">
    <property type="entry name" value="DUF3576"/>
    <property type="match status" value="1"/>
</dbReference>
<proteinExistence type="predicted"/>
<gene>
    <name evidence="2" type="ORF">RM53_10680</name>
</gene>
<dbReference type="PROSITE" id="PS51257">
    <property type="entry name" value="PROKAR_LIPOPROTEIN"/>
    <property type="match status" value="1"/>
</dbReference>
<comment type="caution">
    <text evidence="2">The sequence shown here is derived from an EMBL/GenBank/DDBJ whole genome shotgun (WGS) entry which is preliminary data.</text>
</comment>
<keyword evidence="1" id="KW-0732">Signal</keyword>
<dbReference type="InterPro" id="IPR021959">
    <property type="entry name" value="DUF3576"/>
</dbReference>
<dbReference type="Proteomes" id="UP000031166">
    <property type="component" value="Unassembled WGS sequence"/>
</dbReference>
<feature type="chain" id="PRO_5002088320" description="Lipoprotein" evidence="1">
    <location>
        <begin position="23"/>
        <end position="154"/>
    </location>
</feature>
<sequence length="154" mass="16372">MSLNKALVRNVAVVLVSGVALGASLSACSSIPFVGGKKSAPKTNVQQGIGVNAFLWRASLDTLSFMPLLTADPWGGVINYDWYINPQTPNERFKATVFILDTRLRADALNVTVTKEVKGADGQWTAAPVAAQTEADLENAILTKARQLNLSNAG</sequence>